<organism evidence="2 3">
    <name type="scientific">Azohydromonas caseinilytica</name>
    <dbReference type="NCBI Taxonomy" id="2728836"/>
    <lineage>
        <taxon>Bacteria</taxon>
        <taxon>Pseudomonadati</taxon>
        <taxon>Pseudomonadota</taxon>
        <taxon>Betaproteobacteria</taxon>
        <taxon>Burkholderiales</taxon>
        <taxon>Sphaerotilaceae</taxon>
        <taxon>Azohydromonas</taxon>
    </lineage>
</organism>
<comment type="similarity">
    <text evidence="1">Belongs to the HyuE racemase family.</text>
</comment>
<keyword evidence="3" id="KW-1185">Reference proteome</keyword>
<dbReference type="Gene3D" id="3.40.50.12500">
    <property type="match status" value="1"/>
</dbReference>
<dbReference type="Proteomes" id="UP000574067">
    <property type="component" value="Unassembled WGS sequence"/>
</dbReference>
<dbReference type="Pfam" id="PF01177">
    <property type="entry name" value="Asp_Glu_race"/>
    <property type="match status" value="1"/>
</dbReference>
<dbReference type="EMBL" id="JABBFW010000015">
    <property type="protein sequence ID" value="NML17150.1"/>
    <property type="molecule type" value="Genomic_DNA"/>
</dbReference>
<comment type="caution">
    <text evidence="2">The sequence shown here is derived from an EMBL/GenBank/DDBJ whole genome shotgun (WGS) entry which is preliminary data.</text>
</comment>
<accession>A0A848FG86</accession>
<reference evidence="2 3" key="1">
    <citation type="submission" date="2020-04" db="EMBL/GenBank/DDBJ databases">
        <title>Azohydromonas sp. isolated from soil.</title>
        <authorList>
            <person name="Dahal R.H."/>
        </authorList>
    </citation>
    <scope>NUCLEOTIDE SEQUENCE [LARGE SCALE GENOMIC DNA]</scope>
    <source>
        <strain evidence="2 3">G-1-1-14</strain>
    </source>
</reference>
<evidence type="ECO:0000313" key="3">
    <source>
        <dbReference type="Proteomes" id="UP000574067"/>
    </source>
</evidence>
<protein>
    <submittedName>
        <fullName evidence="2">Arylsulfatase</fullName>
    </submittedName>
</protein>
<dbReference type="InterPro" id="IPR015942">
    <property type="entry name" value="Asp/Glu/hydantoin_racemase"/>
</dbReference>
<gene>
    <name evidence="2" type="ORF">HHL10_19430</name>
</gene>
<dbReference type="AlphaFoldDB" id="A0A848FG86"/>
<evidence type="ECO:0000256" key="1">
    <source>
        <dbReference type="ARBA" id="ARBA00038414"/>
    </source>
</evidence>
<name>A0A848FG86_9BURK</name>
<dbReference type="InterPro" id="IPR053714">
    <property type="entry name" value="Iso_Racemase_Enz_sf"/>
</dbReference>
<proteinExistence type="inferred from homology"/>
<dbReference type="GO" id="GO:0047661">
    <property type="term" value="F:amino-acid racemase activity"/>
    <property type="evidence" value="ECO:0007669"/>
    <property type="project" value="InterPro"/>
</dbReference>
<evidence type="ECO:0000313" key="2">
    <source>
        <dbReference type="EMBL" id="NML17150.1"/>
    </source>
</evidence>
<sequence length="225" mass="24084">MTMDHSTPRIALIHAVYVAMAPVEAAFQERWPQARRVNLVDDALPADLERDGRLTDAMRARIRRLAQHAITDGAYAVLFTCSAFGEAIAAAAAELPVPVLKPNEAMFEAALRAGRRIGMLATFGAAVPAMEEEFRALARERGIDASLEVVCLPEALAAAKAGDMATHDRLHVESAPRLAHCDAVMLAHFSNSRALEAVQAVLTCPVLTAPSAAIQTLQTRLRAAG</sequence>